<proteinExistence type="predicted"/>
<protein>
    <submittedName>
        <fullName evidence="2">DUF1883 domain-containing protein</fullName>
    </submittedName>
</protein>
<dbReference type="RefSeq" id="WP_159457365.1">
    <property type="nucleotide sequence ID" value="NZ_AP024883.1"/>
</dbReference>
<keyword evidence="3" id="KW-1185">Reference proteome</keyword>
<sequence length="90" mass="10380">MMKFTHYDLNLCERGQKVEVTLKNNTANVLLLDDSNFQKYKKRRDYKYNGGHMTDTVSMLLIPYSGHWHVVVDRGGYSGTVQSSVRVIPL</sequence>
<dbReference type="Gene3D" id="4.10.1210.10">
    <property type="entry name" value="Atu1913-like"/>
    <property type="match status" value="1"/>
</dbReference>
<dbReference type="InterPro" id="IPR036488">
    <property type="entry name" value="DUF1883-like_sf"/>
</dbReference>
<gene>
    <name evidence="2" type="ORF">SBX37_15925</name>
</gene>
<evidence type="ECO:0000313" key="3">
    <source>
        <dbReference type="Proteomes" id="UP001283366"/>
    </source>
</evidence>
<reference evidence="2 3" key="1">
    <citation type="submission" date="2023-11" db="EMBL/GenBank/DDBJ databases">
        <title>Plant-associative lifestyle of Vibrio porteresiae and its evolutionary dynamics.</title>
        <authorList>
            <person name="Rameshkumar N."/>
            <person name="Kirti K."/>
        </authorList>
    </citation>
    <scope>NUCLEOTIDE SEQUENCE [LARGE SCALE GENOMIC DNA]</scope>
    <source>
        <strain evidence="2 3">MSSRF38</strain>
    </source>
</reference>
<comment type="caution">
    <text evidence="2">The sequence shown here is derived from an EMBL/GenBank/DDBJ whole genome shotgun (WGS) entry which is preliminary data.</text>
</comment>
<dbReference type="SUPFAM" id="SSF141099">
    <property type="entry name" value="Atu1913-like"/>
    <property type="match status" value="1"/>
</dbReference>
<organism evidence="2 3">
    <name type="scientific">Vibrio mangrovi</name>
    <dbReference type="NCBI Taxonomy" id="474394"/>
    <lineage>
        <taxon>Bacteria</taxon>
        <taxon>Pseudomonadati</taxon>
        <taxon>Pseudomonadota</taxon>
        <taxon>Gammaproteobacteria</taxon>
        <taxon>Vibrionales</taxon>
        <taxon>Vibrionaceae</taxon>
        <taxon>Vibrio</taxon>
    </lineage>
</organism>
<evidence type="ECO:0000259" key="1">
    <source>
        <dbReference type="Pfam" id="PF08980"/>
    </source>
</evidence>
<dbReference type="EMBL" id="JAWRCO010000001">
    <property type="protein sequence ID" value="MDW6004345.1"/>
    <property type="molecule type" value="Genomic_DNA"/>
</dbReference>
<dbReference type="InterPro" id="IPR015073">
    <property type="entry name" value="DUF1883"/>
</dbReference>
<dbReference type="Pfam" id="PF08980">
    <property type="entry name" value="DUF1883"/>
    <property type="match status" value="1"/>
</dbReference>
<accession>A0ABU4IAT1</accession>
<name>A0ABU4IAT1_9VIBR</name>
<dbReference type="Proteomes" id="UP001283366">
    <property type="component" value="Unassembled WGS sequence"/>
</dbReference>
<evidence type="ECO:0000313" key="2">
    <source>
        <dbReference type="EMBL" id="MDW6004345.1"/>
    </source>
</evidence>
<feature type="domain" description="DUF1883" evidence="1">
    <location>
        <begin position="2"/>
        <end position="88"/>
    </location>
</feature>